<evidence type="ECO:0000313" key="1">
    <source>
        <dbReference type="EMBL" id="MBC9713857.1"/>
    </source>
</evidence>
<dbReference type="Proteomes" id="UP000642284">
    <property type="component" value="Unassembled WGS sequence"/>
</dbReference>
<accession>A0ABR7SEC7</accession>
<reference evidence="1 2" key="1">
    <citation type="submission" date="2020-08" db="EMBL/GenBank/DDBJ databases">
        <title>Genemic of Streptomyces polyaspartic.</title>
        <authorList>
            <person name="Liu W."/>
        </authorList>
    </citation>
    <scope>NUCLEOTIDE SEQUENCE [LARGE SCALE GENOMIC DNA]</scope>
    <source>
        <strain evidence="1 2">TRM66268-LWL</strain>
    </source>
</reference>
<organism evidence="1 2">
    <name type="scientific">Streptomyces polyasparticus</name>
    <dbReference type="NCBI Taxonomy" id="2767826"/>
    <lineage>
        <taxon>Bacteria</taxon>
        <taxon>Bacillati</taxon>
        <taxon>Actinomycetota</taxon>
        <taxon>Actinomycetes</taxon>
        <taxon>Kitasatosporales</taxon>
        <taxon>Streptomycetaceae</taxon>
        <taxon>Streptomyces</taxon>
    </lineage>
</organism>
<name>A0ABR7SEC7_9ACTN</name>
<protein>
    <submittedName>
        <fullName evidence="1">Uncharacterized protein</fullName>
    </submittedName>
</protein>
<keyword evidence="2" id="KW-1185">Reference proteome</keyword>
<dbReference type="EMBL" id="JACTVJ010000006">
    <property type="protein sequence ID" value="MBC9713857.1"/>
    <property type="molecule type" value="Genomic_DNA"/>
</dbReference>
<sequence length="50" mass="5583">MNDKRADRPRRRETGLILFFAAALVLAVLHPDLYTSLMERVVAVFPGLAA</sequence>
<dbReference type="RefSeq" id="WP_187814292.1">
    <property type="nucleotide sequence ID" value="NZ_JACTVJ010000006.1"/>
</dbReference>
<proteinExistence type="predicted"/>
<comment type="caution">
    <text evidence="1">The sequence shown here is derived from an EMBL/GenBank/DDBJ whole genome shotgun (WGS) entry which is preliminary data.</text>
</comment>
<evidence type="ECO:0000313" key="2">
    <source>
        <dbReference type="Proteomes" id="UP000642284"/>
    </source>
</evidence>
<gene>
    <name evidence="1" type="ORF">H9Y04_14895</name>
</gene>